<dbReference type="PANTHER" id="PTHR43464:SF19">
    <property type="entry name" value="UBIQUINONE BIOSYNTHESIS O-METHYLTRANSFERASE, MITOCHONDRIAL"/>
    <property type="match status" value="1"/>
</dbReference>
<dbReference type="GO" id="GO:0032259">
    <property type="term" value="P:methylation"/>
    <property type="evidence" value="ECO:0007669"/>
    <property type="project" value="UniProtKB-KW"/>
</dbReference>
<gene>
    <name evidence="5" type="ORF">NDI79_10620</name>
</gene>
<evidence type="ECO:0000313" key="6">
    <source>
        <dbReference type="Proteomes" id="UP001254813"/>
    </source>
</evidence>
<evidence type="ECO:0000313" key="5">
    <source>
        <dbReference type="EMBL" id="MDS0294626.1"/>
    </source>
</evidence>
<proteinExistence type="predicted"/>
<comment type="caution">
    <text evidence="5">The sequence shown here is derived from an EMBL/GenBank/DDBJ whole genome shotgun (WGS) entry which is preliminary data.</text>
</comment>
<dbReference type="Pfam" id="PF13649">
    <property type="entry name" value="Methyltransf_25"/>
    <property type="match status" value="1"/>
</dbReference>
<accession>A0ABU2G1G5</accession>
<keyword evidence="6" id="KW-1185">Reference proteome</keyword>
<keyword evidence="3" id="KW-0949">S-adenosyl-L-methionine</keyword>
<organism evidence="5 6">
    <name type="scientific">Halogeometricum luteum</name>
    <dbReference type="NCBI Taxonomy" id="2950537"/>
    <lineage>
        <taxon>Archaea</taxon>
        <taxon>Methanobacteriati</taxon>
        <taxon>Methanobacteriota</taxon>
        <taxon>Stenosarchaea group</taxon>
        <taxon>Halobacteria</taxon>
        <taxon>Halobacteriales</taxon>
        <taxon>Haloferacaceae</taxon>
        <taxon>Halogeometricum</taxon>
    </lineage>
</organism>
<dbReference type="PANTHER" id="PTHR43464">
    <property type="entry name" value="METHYLTRANSFERASE"/>
    <property type="match status" value="1"/>
</dbReference>
<dbReference type="Gene3D" id="2.20.130.10">
    <property type="entry name" value="CAC2371-like domains"/>
    <property type="match status" value="1"/>
</dbReference>
<dbReference type="SUPFAM" id="SSF53335">
    <property type="entry name" value="S-adenosyl-L-methionine-dependent methyltransferases"/>
    <property type="match status" value="1"/>
</dbReference>
<evidence type="ECO:0000256" key="3">
    <source>
        <dbReference type="ARBA" id="ARBA00022691"/>
    </source>
</evidence>
<protein>
    <submittedName>
        <fullName evidence="5">Class I SAM-dependent methyltransferase</fullName>
    </submittedName>
</protein>
<reference evidence="5 6" key="1">
    <citation type="submission" date="2022-06" db="EMBL/GenBank/DDBJ databases">
        <title>Halogeometricum sp. a new haloarchaeum isolate from saline soil.</title>
        <authorList>
            <person name="Strakova D."/>
            <person name="Galisteo C."/>
            <person name="Sanchez-Porro C."/>
            <person name="Ventosa A."/>
        </authorList>
    </citation>
    <scope>NUCLEOTIDE SEQUENCE [LARGE SCALE GENOMIC DNA]</scope>
    <source>
        <strain evidence="6">S3BR25-2</strain>
    </source>
</reference>
<dbReference type="InterPro" id="IPR041698">
    <property type="entry name" value="Methyltransf_25"/>
</dbReference>
<keyword evidence="1 5" id="KW-0489">Methyltransferase</keyword>
<dbReference type="CDD" id="cd02440">
    <property type="entry name" value="AdoMet_MTases"/>
    <property type="match status" value="1"/>
</dbReference>
<dbReference type="GO" id="GO:0008168">
    <property type="term" value="F:methyltransferase activity"/>
    <property type="evidence" value="ECO:0007669"/>
    <property type="project" value="UniProtKB-KW"/>
</dbReference>
<evidence type="ECO:0000256" key="1">
    <source>
        <dbReference type="ARBA" id="ARBA00022603"/>
    </source>
</evidence>
<dbReference type="InterPro" id="IPR029063">
    <property type="entry name" value="SAM-dependent_MTases_sf"/>
</dbReference>
<evidence type="ECO:0000256" key="2">
    <source>
        <dbReference type="ARBA" id="ARBA00022679"/>
    </source>
</evidence>
<dbReference type="Proteomes" id="UP001254813">
    <property type="component" value="Unassembled WGS sequence"/>
</dbReference>
<dbReference type="RefSeq" id="WP_310928451.1">
    <property type="nucleotide sequence ID" value="NZ_JAMQOQ010000002.1"/>
</dbReference>
<evidence type="ECO:0000259" key="4">
    <source>
        <dbReference type="Pfam" id="PF13649"/>
    </source>
</evidence>
<sequence>MPPRPRPPSFADACARVVENPGADHSLTTTLAPVRARIDVSEAASARTDTRERLLAARLPADVDRVAELGCGTGTLLDRLREEYDAVGVDRFPAFLAFAAARGAPVVRGDPAAPPLRAAFDAVCSFDAVGASRRASLSAFLAGAYATLRPGGILVVGACSDPRAVAESGVETYRGARYVLERAVDVAPGESVVHADYRVTDRRTGETGVTSEETPFRVVDAGEVRAALDDAGFADASVAADAGVEGEVVATAVRPVETGG</sequence>
<name>A0ABU2G1G5_9EURY</name>
<feature type="domain" description="Methyltransferase" evidence="4">
    <location>
        <begin position="66"/>
        <end position="152"/>
    </location>
</feature>
<keyword evidence="2" id="KW-0808">Transferase</keyword>
<dbReference type="Gene3D" id="3.40.50.150">
    <property type="entry name" value="Vaccinia Virus protein VP39"/>
    <property type="match status" value="1"/>
</dbReference>
<dbReference type="EMBL" id="JAMQOQ010000002">
    <property type="protein sequence ID" value="MDS0294626.1"/>
    <property type="molecule type" value="Genomic_DNA"/>
</dbReference>